<organism evidence="2 3">
    <name type="scientific">Streptomyces nanshensis</name>
    <dbReference type="NCBI Taxonomy" id="518642"/>
    <lineage>
        <taxon>Bacteria</taxon>
        <taxon>Bacillati</taxon>
        <taxon>Actinomycetota</taxon>
        <taxon>Actinomycetes</taxon>
        <taxon>Kitasatosporales</taxon>
        <taxon>Streptomycetaceae</taxon>
        <taxon>Streptomyces</taxon>
    </lineage>
</organism>
<feature type="region of interest" description="Disordered" evidence="1">
    <location>
        <begin position="273"/>
        <end position="306"/>
    </location>
</feature>
<comment type="caution">
    <text evidence="2">The sequence shown here is derived from an EMBL/GenBank/DDBJ whole genome shotgun (WGS) entry which is preliminary data.</text>
</comment>
<sequence length="667" mass="72770">MSSERQAVRLRRAYTGEPHQAAVAFYRRHGLRYGLVPDAADPQQVHFEAALLHALARPAAGQQHVPGAVFGLTGASPGVESLVLWPHPQHLTALLLHLLPSCAADGLTGVPGLRARTGPYRDLTVHLHGRAAHVTIRATGADVAHARAVTEEAGCEPLWDQAAAAVGERQAWDALVDSFAPGEAALWSRALRRVGLHRETSVLAWADRAPRQEELAGPKPMQLQPRPVGPPAGEVRGVVGVTAADGRGGTGTSTVALHLAGALAGGRRVGLLVGTDPNSPLTRQNPAGPPAPGQWQDLPTGQPGASSLSVAALPDDPSAARVLLARAREEHEVVVLDAGSGVQHRDLAGEADLVLAVTDHIGKRWVEVETIDRRPDHVQMWAWLERSFMEFPPDDERTPDAELLTLLDVEFAHWAVLREAFREGEEPAPEVEWGLVEELEELFADGLSPLPTEEEAPHLDRWREEFLARIDAEGTRRHPGLWPTVRTLWPEHNRGRNRAGLQPGEPGRYQLAALRERFLTEIEEEATALWGRTLWQQHRQEWADRPPEEDLFQPHEELLEHIARPRPPREVETYLLDGCAHLPVVPTLLTVNRVRQNISAAQLDDVREALRARGVAGLVTVPHLPELEQVTWEPQAVTQAESAFAASAGRLAVAVTDALGRDGDRSG</sequence>
<feature type="compositionally biased region" description="Polar residues" evidence="1">
    <location>
        <begin position="276"/>
        <end position="285"/>
    </location>
</feature>
<dbReference type="Proteomes" id="UP000176005">
    <property type="component" value="Unassembled WGS sequence"/>
</dbReference>
<protein>
    <recommendedName>
        <fullName evidence="4">CobQ/CobB/MinD/ParA nucleotide binding domain-containing protein</fullName>
    </recommendedName>
</protein>
<dbReference type="Gene3D" id="3.40.50.300">
    <property type="entry name" value="P-loop containing nucleotide triphosphate hydrolases"/>
    <property type="match status" value="1"/>
</dbReference>
<name>A0A1E7L8N6_9ACTN</name>
<keyword evidence="3" id="KW-1185">Reference proteome</keyword>
<dbReference type="EMBL" id="LJGW01000130">
    <property type="protein sequence ID" value="OEV12585.1"/>
    <property type="molecule type" value="Genomic_DNA"/>
</dbReference>
<evidence type="ECO:0008006" key="4">
    <source>
        <dbReference type="Google" id="ProtNLM"/>
    </source>
</evidence>
<gene>
    <name evidence="2" type="ORF">AN218_07630</name>
</gene>
<dbReference type="InterPro" id="IPR027417">
    <property type="entry name" value="P-loop_NTPase"/>
</dbReference>
<accession>A0A1E7L8N6</accession>
<dbReference type="RefSeq" id="WP_070015999.1">
    <property type="nucleotide sequence ID" value="NZ_LJGW01000130.1"/>
</dbReference>
<evidence type="ECO:0000313" key="3">
    <source>
        <dbReference type="Proteomes" id="UP000176005"/>
    </source>
</evidence>
<dbReference type="AlphaFoldDB" id="A0A1E7L8N6"/>
<dbReference type="SUPFAM" id="SSF52540">
    <property type="entry name" value="P-loop containing nucleoside triphosphate hydrolases"/>
    <property type="match status" value="1"/>
</dbReference>
<evidence type="ECO:0000313" key="2">
    <source>
        <dbReference type="EMBL" id="OEV12585.1"/>
    </source>
</evidence>
<feature type="compositionally biased region" description="Polar residues" evidence="1">
    <location>
        <begin position="297"/>
        <end position="306"/>
    </location>
</feature>
<reference evidence="2 3" key="1">
    <citation type="journal article" date="2016" name="Front. Microbiol.">
        <title>Comparative Genomics Analysis of Streptomyces Species Reveals Their Adaptation to the Marine Environment and Their Diversity at the Genomic Level.</title>
        <authorList>
            <person name="Tian X."/>
            <person name="Zhang Z."/>
            <person name="Yang T."/>
            <person name="Chen M."/>
            <person name="Li J."/>
            <person name="Chen F."/>
            <person name="Yang J."/>
            <person name="Li W."/>
            <person name="Zhang B."/>
            <person name="Zhang Z."/>
            <person name="Wu J."/>
            <person name="Zhang C."/>
            <person name="Long L."/>
            <person name="Xiao J."/>
        </authorList>
    </citation>
    <scope>NUCLEOTIDE SEQUENCE [LARGE SCALE GENOMIC DNA]</scope>
    <source>
        <strain evidence="2 3">SCSIO 10429</strain>
    </source>
</reference>
<proteinExistence type="predicted"/>
<evidence type="ECO:0000256" key="1">
    <source>
        <dbReference type="SAM" id="MobiDB-lite"/>
    </source>
</evidence>